<evidence type="ECO:0000313" key="2">
    <source>
        <dbReference type="Proteomes" id="UP000179252"/>
    </source>
</evidence>
<reference evidence="1 2" key="1">
    <citation type="journal article" date="2016" name="Nat. Commun.">
        <title>Thousands of microbial genomes shed light on interconnected biogeochemical processes in an aquifer system.</title>
        <authorList>
            <person name="Anantharaman K."/>
            <person name="Brown C.T."/>
            <person name="Hug L.A."/>
            <person name="Sharon I."/>
            <person name="Castelle C.J."/>
            <person name="Probst A.J."/>
            <person name="Thomas B.C."/>
            <person name="Singh A."/>
            <person name="Wilkins M.J."/>
            <person name="Karaoz U."/>
            <person name="Brodie E.L."/>
            <person name="Williams K.H."/>
            <person name="Hubbard S.S."/>
            <person name="Banfield J.F."/>
        </authorList>
    </citation>
    <scope>NUCLEOTIDE SEQUENCE [LARGE SCALE GENOMIC DNA]</scope>
</reference>
<proteinExistence type="predicted"/>
<dbReference type="EMBL" id="MFAU01000029">
    <property type="protein sequence ID" value="OGD84151.1"/>
    <property type="molecule type" value="Genomic_DNA"/>
</dbReference>
<sequence length="237" mass="27702">MKEGYTRRECLKKGVALTLRTLAGGFTVYSLVRLLSDESREEFTPLTNNLFLEYDRTYAEERLKVVNKKLEATYNFMWDDNNIQLNVAARELNQLISEGAIYFQAFSVGVFRPEYWGSYPSPMESGWRIHVGDELPDRLLTDLSPQELAVFAYYGVEFLKLAKKNESFSAVERARQFQELDDLAWENALLNVYRPFSSQIKDTFLKSLWEKYQKCRDAIDFNICWAKVPKTSLLYSR</sequence>
<gene>
    <name evidence="1" type="ORF">A2165_02880</name>
</gene>
<name>A0A1F5FX15_9BACT</name>
<comment type="caution">
    <text evidence="1">The sequence shown here is derived from an EMBL/GenBank/DDBJ whole genome shotgun (WGS) entry which is preliminary data.</text>
</comment>
<evidence type="ECO:0000313" key="1">
    <source>
        <dbReference type="EMBL" id="OGD84151.1"/>
    </source>
</evidence>
<organism evidence="1 2">
    <name type="scientific">Candidatus Curtissbacteria bacterium RBG_13_40_7</name>
    <dbReference type="NCBI Taxonomy" id="1797706"/>
    <lineage>
        <taxon>Bacteria</taxon>
        <taxon>Candidatus Curtissiibacteriota</taxon>
    </lineage>
</organism>
<dbReference type="Proteomes" id="UP000179252">
    <property type="component" value="Unassembled WGS sequence"/>
</dbReference>
<protein>
    <submittedName>
        <fullName evidence="1">Uncharacterized protein</fullName>
    </submittedName>
</protein>
<dbReference type="AlphaFoldDB" id="A0A1F5FX15"/>
<accession>A0A1F5FX15</accession>